<evidence type="ECO:0000313" key="2">
    <source>
        <dbReference type="EMBL" id="MDR9898824.1"/>
    </source>
</evidence>
<dbReference type="AlphaFoldDB" id="A0AAP5IED0"/>
<feature type="region of interest" description="Disordered" evidence="1">
    <location>
        <begin position="1"/>
        <end position="24"/>
    </location>
</feature>
<dbReference type="EMBL" id="JAALHA020000020">
    <property type="protein sequence ID" value="MDR9898824.1"/>
    <property type="molecule type" value="Genomic_DNA"/>
</dbReference>
<dbReference type="Proteomes" id="UP000667802">
    <property type="component" value="Unassembled WGS sequence"/>
</dbReference>
<name>A0AAP5IED0_9CYAN</name>
<sequence>MNIWGSNRQAEPSENKDCESKDGNPICSLKGTSFVALNKKGKFKPITNHKLEEIMMQPIEVDNAIAQFQPSQVTEFELKQPISQSSAIGIQAAEINQLTTMSMKETPIRIFFPCCDHGIV</sequence>
<organism evidence="2 3">
    <name type="scientific">Aetokthonos hydrillicola Thurmond2011</name>
    <dbReference type="NCBI Taxonomy" id="2712845"/>
    <lineage>
        <taxon>Bacteria</taxon>
        <taxon>Bacillati</taxon>
        <taxon>Cyanobacteriota</taxon>
        <taxon>Cyanophyceae</taxon>
        <taxon>Nostocales</taxon>
        <taxon>Hapalosiphonaceae</taxon>
        <taxon>Aetokthonos</taxon>
    </lineage>
</organism>
<gene>
    <name evidence="2" type="ORF">G7B40_030335</name>
</gene>
<feature type="compositionally biased region" description="Basic and acidic residues" evidence="1">
    <location>
        <begin position="11"/>
        <end position="22"/>
    </location>
</feature>
<feature type="compositionally biased region" description="Polar residues" evidence="1">
    <location>
        <begin position="1"/>
        <end position="10"/>
    </location>
</feature>
<keyword evidence="3" id="KW-1185">Reference proteome</keyword>
<reference evidence="3" key="1">
    <citation type="journal article" date="2021" name="Science">
        <title>Hunting the eagle killer: A cyanobacterial neurotoxin causes vacuolar myelinopathy.</title>
        <authorList>
            <person name="Breinlinger S."/>
            <person name="Phillips T.J."/>
            <person name="Haram B.N."/>
            <person name="Mares J."/>
            <person name="Martinez Yerena J.A."/>
            <person name="Hrouzek P."/>
            <person name="Sobotka R."/>
            <person name="Henderson W.M."/>
            <person name="Schmieder P."/>
            <person name="Williams S.M."/>
            <person name="Lauderdale J.D."/>
            <person name="Wilde H.D."/>
            <person name="Gerrin W."/>
            <person name="Kust A."/>
            <person name="Washington J.W."/>
            <person name="Wagner C."/>
            <person name="Geier B."/>
            <person name="Liebeke M."/>
            <person name="Enke H."/>
            <person name="Niedermeyer T.H.J."/>
            <person name="Wilde S.B."/>
        </authorList>
    </citation>
    <scope>NUCLEOTIDE SEQUENCE [LARGE SCALE GENOMIC DNA]</scope>
    <source>
        <strain evidence="3">Thurmond2011</strain>
    </source>
</reference>
<comment type="caution">
    <text evidence="2">The sequence shown here is derived from an EMBL/GenBank/DDBJ whole genome shotgun (WGS) entry which is preliminary data.</text>
</comment>
<proteinExistence type="predicted"/>
<protein>
    <submittedName>
        <fullName evidence="2">Uncharacterized protein</fullName>
    </submittedName>
</protein>
<accession>A0AAP5IED0</accession>
<evidence type="ECO:0000256" key="1">
    <source>
        <dbReference type="SAM" id="MobiDB-lite"/>
    </source>
</evidence>
<evidence type="ECO:0000313" key="3">
    <source>
        <dbReference type="Proteomes" id="UP000667802"/>
    </source>
</evidence>